<evidence type="ECO:0000313" key="4">
    <source>
        <dbReference type="EMBL" id="GAA0166921.1"/>
    </source>
</evidence>
<evidence type="ECO:0000256" key="2">
    <source>
        <dbReference type="SAM" id="Phobius"/>
    </source>
</evidence>
<accession>A0AAV3QUL5</accession>
<keyword evidence="2" id="KW-0472">Membrane</keyword>
<feature type="transmembrane region" description="Helical" evidence="2">
    <location>
        <begin position="20"/>
        <end position="40"/>
    </location>
</feature>
<comment type="similarity">
    <text evidence="1">Belongs to the drug/metabolite transporter (DMT) superfamily. Plant drug/metabolite exporter (P-DME) (TC 2.A.7.4) family.</text>
</comment>
<comment type="caution">
    <text evidence="4">The sequence shown here is derived from an EMBL/GenBank/DDBJ whole genome shotgun (WGS) entry which is preliminary data.</text>
</comment>
<name>A0AAV3QUL5_LITER</name>
<evidence type="ECO:0000256" key="1">
    <source>
        <dbReference type="ARBA" id="ARBA00007635"/>
    </source>
</evidence>
<keyword evidence="2" id="KW-0812">Transmembrane</keyword>
<dbReference type="AlphaFoldDB" id="A0AAV3QUL5"/>
<dbReference type="InterPro" id="IPR000620">
    <property type="entry name" value="EamA_dom"/>
</dbReference>
<keyword evidence="2" id="KW-1133">Transmembrane helix</keyword>
<feature type="domain" description="EamA" evidence="3">
    <location>
        <begin position="19"/>
        <end position="91"/>
    </location>
</feature>
<organism evidence="4 5">
    <name type="scientific">Lithospermum erythrorhizon</name>
    <name type="common">Purple gromwell</name>
    <name type="synonym">Lithospermum officinale var. erythrorhizon</name>
    <dbReference type="NCBI Taxonomy" id="34254"/>
    <lineage>
        <taxon>Eukaryota</taxon>
        <taxon>Viridiplantae</taxon>
        <taxon>Streptophyta</taxon>
        <taxon>Embryophyta</taxon>
        <taxon>Tracheophyta</taxon>
        <taxon>Spermatophyta</taxon>
        <taxon>Magnoliopsida</taxon>
        <taxon>eudicotyledons</taxon>
        <taxon>Gunneridae</taxon>
        <taxon>Pentapetalae</taxon>
        <taxon>asterids</taxon>
        <taxon>lamiids</taxon>
        <taxon>Boraginales</taxon>
        <taxon>Boraginaceae</taxon>
        <taxon>Boraginoideae</taxon>
        <taxon>Lithospermeae</taxon>
        <taxon>Lithospermum</taxon>
    </lineage>
</organism>
<dbReference type="EMBL" id="BAABME010005903">
    <property type="protein sequence ID" value="GAA0166921.1"/>
    <property type="molecule type" value="Genomic_DNA"/>
</dbReference>
<dbReference type="Proteomes" id="UP001454036">
    <property type="component" value="Unassembled WGS sequence"/>
</dbReference>
<feature type="transmembrane region" description="Helical" evidence="2">
    <location>
        <begin position="52"/>
        <end position="69"/>
    </location>
</feature>
<evidence type="ECO:0000259" key="3">
    <source>
        <dbReference type="Pfam" id="PF00892"/>
    </source>
</evidence>
<protein>
    <recommendedName>
        <fullName evidence="3">EamA domain-containing protein</fullName>
    </recommendedName>
</protein>
<keyword evidence="5" id="KW-1185">Reference proteome</keyword>
<reference evidence="4 5" key="1">
    <citation type="submission" date="2024-01" db="EMBL/GenBank/DDBJ databases">
        <title>The complete chloroplast genome sequence of Lithospermum erythrorhizon: insights into the phylogenetic relationship among Boraginaceae species and the maternal lineages of purple gromwells.</title>
        <authorList>
            <person name="Okada T."/>
            <person name="Watanabe K."/>
        </authorList>
    </citation>
    <scope>NUCLEOTIDE SEQUENCE [LARGE SCALE GENOMIC DNA]</scope>
</reference>
<proteinExistence type="inferred from homology"/>
<evidence type="ECO:0000313" key="5">
    <source>
        <dbReference type="Proteomes" id="UP001454036"/>
    </source>
</evidence>
<gene>
    <name evidence="4" type="ORF">LIER_21971</name>
</gene>
<dbReference type="GO" id="GO:0016020">
    <property type="term" value="C:membrane"/>
    <property type="evidence" value="ECO:0007669"/>
    <property type="project" value="InterPro"/>
</dbReference>
<dbReference type="Pfam" id="PF00892">
    <property type="entry name" value="EamA"/>
    <property type="match status" value="1"/>
</dbReference>
<sequence>MMNMEVMGKLWNVVHGLRPILMMILIQILLAVLIILYKLASEDGMPMKVLTAYRYTFASAAIVPLAFFLERKKRPKLTWMVLLQAFTSALFG</sequence>